<protein>
    <submittedName>
        <fullName evidence="1">Uncharacterized protein</fullName>
    </submittedName>
</protein>
<reference evidence="1 2" key="1">
    <citation type="submission" date="2014-03" db="EMBL/GenBank/DDBJ databases">
        <title>Genome of Haematobacter massiliensis CCUG 47968.</title>
        <authorList>
            <person name="Wang D."/>
            <person name="Wang G."/>
        </authorList>
    </citation>
    <scope>NUCLEOTIDE SEQUENCE [LARGE SCALE GENOMIC DNA]</scope>
    <source>
        <strain evidence="1 2">CCUG 47968</strain>
    </source>
</reference>
<dbReference type="EMBL" id="JGYG01000020">
    <property type="protein sequence ID" value="KFI25991.1"/>
    <property type="molecule type" value="Genomic_DNA"/>
</dbReference>
<evidence type="ECO:0000313" key="1">
    <source>
        <dbReference type="EMBL" id="KFI25991.1"/>
    </source>
</evidence>
<sequence>MPLAVAELAVADLDQLAPPDHAIGMPIREMAGIWRFHGEEALVAGAGGCVPGLRNDLLASLLKGDRPPSKAKRCTSA</sequence>
<accession>A0A086XVE1</accession>
<name>A0A086XVE1_9RHOB</name>
<dbReference type="Proteomes" id="UP000028826">
    <property type="component" value="Unassembled WGS sequence"/>
</dbReference>
<dbReference type="AlphaFoldDB" id="A0A086XVE1"/>
<evidence type="ECO:0000313" key="2">
    <source>
        <dbReference type="Proteomes" id="UP000028826"/>
    </source>
</evidence>
<proteinExistence type="predicted"/>
<comment type="caution">
    <text evidence="1">The sequence shown here is derived from an EMBL/GenBank/DDBJ whole genome shotgun (WGS) entry which is preliminary data.</text>
</comment>
<keyword evidence="2" id="KW-1185">Reference proteome</keyword>
<gene>
    <name evidence="1" type="ORF">CN97_07490</name>
</gene>
<organism evidence="1 2">
    <name type="scientific">Haematobacter massiliensis</name>
    <dbReference type="NCBI Taxonomy" id="195105"/>
    <lineage>
        <taxon>Bacteria</taxon>
        <taxon>Pseudomonadati</taxon>
        <taxon>Pseudomonadota</taxon>
        <taxon>Alphaproteobacteria</taxon>
        <taxon>Rhodobacterales</taxon>
        <taxon>Paracoccaceae</taxon>
        <taxon>Haematobacter</taxon>
    </lineage>
</organism>